<dbReference type="AlphaFoldDB" id="A0A1F5ZR67"/>
<feature type="site" description="Discriminates between blocked and unblocked aminoacyl-tRNA" evidence="7">
    <location>
        <position position="9"/>
    </location>
</feature>
<evidence type="ECO:0000256" key="7">
    <source>
        <dbReference type="HAMAP-Rule" id="MF_00083"/>
    </source>
</evidence>
<keyword evidence="3 7" id="KW-0378">Hydrolase</keyword>
<evidence type="ECO:0000313" key="10">
    <source>
        <dbReference type="EMBL" id="OGG14835.1"/>
    </source>
</evidence>
<dbReference type="Proteomes" id="UP000177383">
    <property type="component" value="Unassembled WGS sequence"/>
</dbReference>
<evidence type="ECO:0000256" key="2">
    <source>
        <dbReference type="ARBA" id="ARBA00022555"/>
    </source>
</evidence>
<comment type="function">
    <text evidence="7">Hydrolyzes ribosome-free peptidyl-tRNAs (with 1 or more amino acids incorporated), which drop off the ribosome during protein synthesis, or as a result of ribosome stalling.</text>
</comment>
<name>A0A1F5ZR67_9BACT</name>
<reference evidence="10 11" key="1">
    <citation type="journal article" date="2016" name="Nat. Commun.">
        <title>Thousands of microbial genomes shed light on interconnected biogeochemical processes in an aquifer system.</title>
        <authorList>
            <person name="Anantharaman K."/>
            <person name="Brown C.T."/>
            <person name="Hug L.A."/>
            <person name="Sharon I."/>
            <person name="Castelle C.J."/>
            <person name="Probst A.J."/>
            <person name="Thomas B.C."/>
            <person name="Singh A."/>
            <person name="Wilkins M.J."/>
            <person name="Karaoz U."/>
            <person name="Brodie E.L."/>
            <person name="Williams K.H."/>
            <person name="Hubbard S.S."/>
            <person name="Banfield J.F."/>
        </authorList>
    </citation>
    <scope>NUCLEOTIDE SEQUENCE [LARGE SCALE GENOMIC DNA]</scope>
</reference>
<dbReference type="NCBIfam" id="TIGR00447">
    <property type="entry name" value="pth"/>
    <property type="match status" value="1"/>
</dbReference>
<comment type="function">
    <text evidence="7">Catalyzes the release of premature peptidyl moieties from peptidyl-tRNA molecules trapped in stalled 50S ribosomal subunits, and thus maintains levels of free tRNAs and 50S ribosomes.</text>
</comment>
<dbReference type="GO" id="GO:0006515">
    <property type="term" value="P:protein quality control for misfolded or incompletely synthesized proteins"/>
    <property type="evidence" value="ECO:0007669"/>
    <property type="project" value="UniProtKB-UniRule"/>
</dbReference>
<evidence type="ECO:0000256" key="5">
    <source>
        <dbReference type="ARBA" id="ARBA00038063"/>
    </source>
</evidence>
<dbReference type="STRING" id="1798375.A2773_07075"/>
<evidence type="ECO:0000256" key="1">
    <source>
        <dbReference type="ARBA" id="ARBA00013260"/>
    </source>
</evidence>
<gene>
    <name evidence="7" type="primary">pth</name>
    <name evidence="10" type="ORF">A2773_07075</name>
</gene>
<protein>
    <recommendedName>
        <fullName evidence="6 7">Peptidyl-tRNA hydrolase</fullName>
        <shortName evidence="7">Pth</shortName>
        <ecNumber evidence="1 7">3.1.1.29</ecNumber>
    </recommendedName>
</protein>
<comment type="catalytic activity">
    <reaction evidence="7 8">
        <text>an N-acyl-L-alpha-aminoacyl-tRNA + H2O = an N-acyl-L-amino acid + a tRNA + H(+)</text>
        <dbReference type="Rhea" id="RHEA:54448"/>
        <dbReference type="Rhea" id="RHEA-COMP:10123"/>
        <dbReference type="Rhea" id="RHEA-COMP:13883"/>
        <dbReference type="ChEBI" id="CHEBI:15377"/>
        <dbReference type="ChEBI" id="CHEBI:15378"/>
        <dbReference type="ChEBI" id="CHEBI:59874"/>
        <dbReference type="ChEBI" id="CHEBI:78442"/>
        <dbReference type="ChEBI" id="CHEBI:138191"/>
        <dbReference type="EC" id="3.1.1.29"/>
    </reaction>
</comment>
<feature type="binding site" evidence="7">
    <location>
        <position position="69"/>
    </location>
    <ligand>
        <name>tRNA</name>
        <dbReference type="ChEBI" id="CHEBI:17843"/>
    </ligand>
</feature>
<keyword evidence="2 7" id="KW-0820">tRNA-binding</keyword>
<comment type="subcellular location">
    <subcellularLocation>
        <location evidence="7">Cytoplasm</location>
    </subcellularLocation>
</comment>
<evidence type="ECO:0000256" key="3">
    <source>
        <dbReference type="ARBA" id="ARBA00022801"/>
    </source>
</evidence>
<dbReference type="GO" id="GO:0004045">
    <property type="term" value="F:peptidyl-tRNA hydrolase activity"/>
    <property type="evidence" value="ECO:0007669"/>
    <property type="project" value="UniProtKB-UniRule"/>
</dbReference>
<proteinExistence type="inferred from homology"/>
<comment type="caution">
    <text evidence="7">Lacks conserved residue(s) required for the propagation of feature annotation.</text>
</comment>
<evidence type="ECO:0000256" key="4">
    <source>
        <dbReference type="ARBA" id="ARBA00022884"/>
    </source>
</evidence>
<accession>A0A1F5ZR67</accession>
<dbReference type="EMBL" id="MFJE01000011">
    <property type="protein sequence ID" value="OGG14835.1"/>
    <property type="molecule type" value="Genomic_DNA"/>
</dbReference>
<feature type="active site" description="Proton acceptor" evidence="7">
    <location>
        <position position="19"/>
    </location>
</feature>
<dbReference type="PANTHER" id="PTHR17224">
    <property type="entry name" value="PEPTIDYL-TRNA HYDROLASE"/>
    <property type="match status" value="1"/>
</dbReference>
<comment type="similarity">
    <text evidence="5 7 9">Belongs to the PTH family.</text>
</comment>
<dbReference type="Pfam" id="PF01195">
    <property type="entry name" value="Pept_tRNA_hydro"/>
    <property type="match status" value="1"/>
</dbReference>
<evidence type="ECO:0000256" key="9">
    <source>
        <dbReference type="RuleBase" id="RU004320"/>
    </source>
</evidence>
<dbReference type="PROSITE" id="PS01195">
    <property type="entry name" value="PEPT_TRNA_HYDROL_1"/>
    <property type="match status" value="1"/>
</dbReference>
<dbReference type="Gene3D" id="3.40.50.1470">
    <property type="entry name" value="Peptidyl-tRNA hydrolase"/>
    <property type="match status" value="1"/>
</dbReference>
<keyword evidence="4 7" id="KW-0694">RNA-binding</keyword>
<feature type="binding site" evidence="7">
    <location>
        <position position="67"/>
    </location>
    <ligand>
        <name>tRNA</name>
        <dbReference type="ChEBI" id="CHEBI:17843"/>
    </ligand>
</feature>
<dbReference type="InterPro" id="IPR001328">
    <property type="entry name" value="Pept_tRNA_hydro"/>
</dbReference>
<dbReference type="InterPro" id="IPR036416">
    <property type="entry name" value="Pept_tRNA_hydro_sf"/>
</dbReference>
<feature type="binding site" evidence="7">
    <location>
        <position position="14"/>
    </location>
    <ligand>
        <name>tRNA</name>
        <dbReference type="ChEBI" id="CHEBI:17843"/>
    </ligand>
</feature>
<keyword evidence="7" id="KW-0963">Cytoplasm</keyword>
<dbReference type="CDD" id="cd00462">
    <property type="entry name" value="PTH"/>
    <property type="match status" value="1"/>
</dbReference>
<comment type="caution">
    <text evidence="10">The sequence shown here is derived from an EMBL/GenBank/DDBJ whole genome shotgun (WGS) entry which is preliminary data.</text>
</comment>
<dbReference type="FunFam" id="3.40.50.1470:FF:000001">
    <property type="entry name" value="Peptidyl-tRNA hydrolase"/>
    <property type="match status" value="1"/>
</dbReference>
<evidence type="ECO:0000256" key="6">
    <source>
        <dbReference type="ARBA" id="ARBA00050038"/>
    </source>
</evidence>
<feature type="site" description="Stabilizes the basic form of H active site to accept a proton" evidence="7">
    <location>
        <position position="94"/>
    </location>
</feature>
<dbReference type="SUPFAM" id="SSF53178">
    <property type="entry name" value="Peptidyl-tRNA hydrolase-like"/>
    <property type="match status" value="1"/>
</dbReference>
<organism evidence="10 11">
    <name type="scientific">Candidatus Gottesmanbacteria bacterium RIFCSPHIGHO2_01_FULL_39_10</name>
    <dbReference type="NCBI Taxonomy" id="1798375"/>
    <lineage>
        <taxon>Bacteria</taxon>
        <taxon>Candidatus Gottesmaniibacteriota</taxon>
    </lineage>
</organism>
<dbReference type="GO" id="GO:0005737">
    <property type="term" value="C:cytoplasm"/>
    <property type="evidence" value="ECO:0007669"/>
    <property type="project" value="UniProtKB-SubCell"/>
</dbReference>
<dbReference type="InterPro" id="IPR018171">
    <property type="entry name" value="Pept_tRNA_hydro_CS"/>
</dbReference>
<dbReference type="EC" id="3.1.1.29" evidence="1 7"/>
<dbReference type="GO" id="GO:0072344">
    <property type="term" value="P:rescue of stalled ribosome"/>
    <property type="evidence" value="ECO:0007669"/>
    <property type="project" value="UniProtKB-UniRule"/>
</dbReference>
<dbReference type="HAMAP" id="MF_00083">
    <property type="entry name" value="Pept_tRNA_hydro_bact"/>
    <property type="match status" value="1"/>
</dbReference>
<dbReference type="GO" id="GO:0000049">
    <property type="term" value="F:tRNA binding"/>
    <property type="evidence" value="ECO:0007669"/>
    <property type="project" value="UniProtKB-UniRule"/>
</dbReference>
<evidence type="ECO:0000313" key="11">
    <source>
        <dbReference type="Proteomes" id="UP000177383"/>
    </source>
</evidence>
<evidence type="ECO:0000256" key="8">
    <source>
        <dbReference type="RuleBase" id="RU000673"/>
    </source>
</evidence>
<comment type="subunit">
    <text evidence="7">Monomer.</text>
</comment>
<sequence length="199" mass="22567">MKLIVGLGNPGEKYQYTRHNIGFMVVEKFVKDRLPLAPSLNAWKSEKKLSTEICKLKDCIVIKPQTFMNLSGMAVVRISSFYKIKNEDIFVVHDDIDLPLGKIRIRKGGASAGHRGIDSIIKNIGSDNFVRFRLGIGRGKLNVNRTTDQNLHRRDVEKYVVSLFNEHEGSEVKHLVKNASEALEIVLDKGMEKAMNRFN</sequence>
<dbReference type="PANTHER" id="PTHR17224:SF1">
    <property type="entry name" value="PEPTIDYL-TRNA HYDROLASE"/>
    <property type="match status" value="1"/>
</dbReference>